<protein>
    <submittedName>
        <fullName evidence="2">Uncharacterized protein</fullName>
    </submittedName>
</protein>
<comment type="caution">
    <text evidence="2">The sequence shown here is derived from an EMBL/GenBank/DDBJ whole genome shotgun (WGS) entry which is preliminary data.</text>
</comment>
<dbReference type="AlphaFoldDB" id="A0A6A3LLG1"/>
<evidence type="ECO:0000256" key="1">
    <source>
        <dbReference type="SAM" id="MobiDB-lite"/>
    </source>
</evidence>
<name>A0A6A3LLG1_9STRA</name>
<evidence type="ECO:0000313" key="3">
    <source>
        <dbReference type="Proteomes" id="UP000460718"/>
    </source>
</evidence>
<organism evidence="2 3">
    <name type="scientific">Phytophthora fragariae</name>
    <dbReference type="NCBI Taxonomy" id="53985"/>
    <lineage>
        <taxon>Eukaryota</taxon>
        <taxon>Sar</taxon>
        <taxon>Stramenopiles</taxon>
        <taxon>Oomycota</taxon>
        <taxon>Peronosporomycetes</taxon>
        <taxon>Peronosporales</taxon>
        <taxon>Peronosporaceae</taxon>
        <taxon>Phytophthora</taxon>
    </lineage>
</organism>
<proteinExistence type="predicted"/>
<dbReference type="EMBL" id="QXFW01000216">
    <property type="protein sequence ID" value="KAE9020232.1"/>
    <property type="molecule type" value="Genomic_DNA"/>
</dbReference>
<evidence type="ECO:0000313" key="2">
    <source>
        <dbReference type="EMBL" id="KAE9020232.1"/>
    </source>
</evidence>
<sequence length="80" mass="8311">MMSKSAIASSSTRAAMGAAKDASTGRYAMNASSSGVRAAYNAPIGRCNSARPSRSVSFIAADEMPITFPCSHGYTFLDPK</sequence>
<reference evidence="2 3" key="1">
    <citation type="submission" date="2018-09" db="EMBL/GenBank/DDBJ databases">
        <title>Genomic investigation of the strawberry pathogen Phytophthora fragariae indicates pathogenicity is determined by transcriptional variation in three key races.</title>
        <authorList>
            <person name="Adams T.M."/>
            <person name="Armitage A.D."/>
            <person name="Sobczyk M.K."/>
            <person name="Bates H.J."/>
            <person name="Dunwell J.M."/>
            <person name="Nellist C.F."/>
            <person name="Harrison R.J."/>
        </authorList>
    </citation>
    <scope>NUCLEOTIDE SEQUENCE [LARGE SCALE GENOMIC DNA]</scope>
    <source>
        <strain evidence="2 3">SCRP245</strain>
    </source>
</reference>
<gene>
    <name evidence="2" type="ORF">PF011_g5501</name>
</gene>
<dbReference type="Proteomes" id="UP000460718">
    <property type="component" value="Unassembled WGS sequence"/>
</dbReference>
<feature type="compositionally biased region" description="Polar residues" evidence="1">
    <location>
        <begin position="1"/>
        <end position="13"/>
    </location>
</feature>
<feature type="region of interest" description="Disordered" evidence="1">
    <location>
        <begin position="1"/>
        <end position="25"/>
    </location>
</feature>
<accession>A0A6A3LLG1</accession>